<accession>A0ABV8SZ92</accession>
<gene>
    <name evidence="4" type="ORF">ACFPN2_27720</name>
</gene>
<dbReference type="GO" id="GO:0016787">
    <property type="term" value="F:hydrolase activity"/>
    <property type="evidence" value="ECO:0007669"/>
    <property type="project" value="UniProtKB-KW"/>
</dbReference>
<dbReference type="PANTHER" id="PTHR43056">
    <property type="entry name" value="PEPTIDASE S9 PROLYL OLIGOPEPTIDASE"/>
    <property type="match status" value="1"/>
</dbReference>
<keyword evidence="5" id="KW-1185">Reference proteome</keyword>
<dbReference type="SMART" id="SM00939">
    <property type="entry name" value="PepX_C"/>
    <property type="match status" value="1"/>
</dbReference>
<dbReference type="InterPro" id="IPR000383">
    <property type="entry name" value="Xaa-Pro-like_dom"/>
</dbReference>
<proteinExistence type="predicted"/>
<evidence type="ECO:0000313" key="4">
    <source>
        <dbReference type="EMBL" id="MFC4312904.1"/>
    </source>
</evidence>
<keyword evidence="2" id="KW-0732">Signal</keyword>
<dbReference type="InterPro" id="IPR029058">
    <property type="entry name" value="AB_hydrolase_fold"/>
</dbReference>
<reference evidence="5" key="1">
    <citation type="journal article" date="2019" name="Int. J. Syst. Evol. Microbiol.">
        <title>The Global Catalogue of Microorganisms (GCM) 10K type strain sequencing project: providing services to taxonomists for standard genome sequencing and annotation.</title>
        <authorList>
            <consortium name="The Broad Institute Genomics Platform"/>
            <consortium name="The Broad Institute Genome Sequencing Center for Infectious Disease"/>
            <person name="Wu L."/>
            <person name="Ma J."/>
        </authorList>
    </citation>
    <scope>NUCLEOTIDE SEQUENCE [LARGE SCALE GENOMIC DNA]</scope>
    <source>
        <strain evidence="5">CGMCC 1.10759</strain>
    </source>
</reference>
<evidence type="ECO:0000259" key="3">
    <source>
        <dbReference type="SMART" id="SM00939"/>
    </source>
</evidence>
<dbReference type="SUPFAM" id="SSF53474">
    <property type="entry name" value="alpha/beta-Hydrolases"/>
    <property type="match status" value="1"/>
</dbReference>
<protein>
    <submittedName>
        <fullName evidence="4">CocE/NonD family hydrolase</fullName>
    </submittedName>
</protein>
<dbReference type="RefSeq" id="WP_380602699.1">
    <property type="nucleotide sequence ID" value="NZ_JBHSDU010000014.1"/>
</dbReference>
<dbReference type="Gene3D" id="2.60.120.260">
    <property type="entry name" value="Galactose-binding domain-like"/>
    <property type="match status" value="1"/>
</dbReference>
<dbReference type="PANTHER" id="PTHR43056:SF10">
    <property type="entry name" value="COCE_NOND FAMILY, PUTATIVE (AFU_ORTHOLOGUE AFUA_7G00600)-RELATED"/>
    <property type="match status" value="1"/>
</dbReference>
<dbReference type="Gene3D" id="1.10.3020.10">
    <property type="entry name" value="alpha-amino acid ester hydrolase ( Helical cap domain)"/>
    <property type="match status" value="1"/>
</dbReference>
<feature type="chain" id="PRO_5046673914" evidence="2">
    <location>
        <begin position="27"/>
        <end position="624"/>
    </location>
</feature>
<dbReference type="EMBL" id="JBHSDU010000014">
    <property type="protein sequence ID" value="MFC4312904.1"/>
    <property type="molecule type" value="Genomic_DNA"/>
</dbReference>
<organism evidence="4 5">
    <name type="scientific">Steroidobacter flavus</name>
    <dbReference type="NCBI Taxonomy" id="1842136"/>
    <lineage>
        <taxon>Bacteria</taxon>
        <taxon>Pseudomonadati</taxon>
        <taxon>Pseudomonadota</taxon>
        <taxon>Gammaproteobacteria</taxon>
        <taxon>Steroidobacterales</taxon>
        <taxon>Steroidobacteraceae</taxon>
        <taxon>Steroidobacter</taxon>
    </lineage>
</organism>
<dbReference type="InterPro" id="IPR005674">
    <property type="entry name" value="CocE/Ser_esterase"/>
</dbReference>
<evidence type="ECO:0000313" key="5">
    <source>
        <dbReference type="Proteomes" id="UP001595904"/>
    </source>
</evidence>
<dbReference type="Pfam" id="PF02129">
    <property type="entry name" value="Peptidase_S15"/>
    <property type="match status" value="1"/>
</dbReference>
<dbReference type="InterPro" id="IPR013736">
    <property type="entry name" value="Xaa-Pro_dipept_C"/>
</dbReference>
<dbReference type="Proteomes" id="UP001595904">
    <property type="component" value="Unassembled WGS sequence"/>
</dbReference>
<dbReference type="Gene3D" id="3.40.50.1820">
    <property type="entry name" value="alpha/beta hydrolase"/>
    <property type="match status" value="1"/>
</dbReference>
<feature type="domain" description="Xaa-Pro dipeptidyl-peptidase C-terminal" evidence="3">
    <location>
        <begin position="367"/>
        <end position="619"/>
    </location>
</feature>
<sequence>MADGFRHWAAMLLASVVVSAASPAIASNQAPVVTVSAPSTGEVDRRRSTFVPMRDGVRLSTDIYSPRSASGPLPTILIRTPYNKDREEARAIAFARYGFTVVVQDHRGRFESEGRFFPYSRIDGQDGYDTVDWIAHQPWSTGKVGTFGCSYLGETQHMLARERHPNHRAAIAQAGSSYGGDGVRNFGFQRYGATELSSGASWMYRNGSSVFYGPPAGIDRAEWFSKRFARRYSVAPSVPADDLRLAMFERLPVVDLLDSIEAPPNEWRQWVSKPPADDYWQQQGTVTEADRFDVPTLHMNGWYDLTPNSTLALFRLFRDNAESRRAADNQFLIMYPGTHCVFDYPDAAVVGERPVGNPTLDPMPIYVAWFNHWLRDERNDITRRLPHVLSYALGINQWRNYPSWPPVQAKSEKWYLASDGDARSRFGSGRLSVTGGKGDGADSYIYDPTTPVPTLGGSICCAGPDVKSGAVDQRAVESRSDVLVFSSEALKSPLEVAGPVRAFIRVSADVPDTDLVVRLTDVYPEGTSYNITEGILRLRYRDGLTQEKFLRAGEAYDVSVDMESTHNVFLPGHRIRVHVTSSSFPRWDRNLNTGGRNFDETRGRIAGVTVHHGSGTYLLLPVIK</sequence>
<dbReference type="InterPro" id="IPR008979">
    <property type="entry name" value="Galactose-bd-like_sf"/>
</dbReference>
<evidence type="ECO:0000256" key="1">
    <source>
        <dbReference type="ARBA" id="ARBA00022801"/>
    </source>
</evidence>
<evidence type="ECO:0000256" key="2">
    <source>
        <dbReference type="SAM" id="SignalP"/>
    </source>
</evidence>
<feature type="signal peptide" evidence="2">
    <location>
        <begin position="1"/>
        <end position="26"/>
    </location>
</feature>
<dbReference type="InterPro" id="IPR050585">
    <property type="entry name" value="Xaa-Pro_dipeptidyl-ppase/CocE"/>
</dbReference>
<keyword evidence="1 4" id="KW-0378">Hydrolase</keyword>
<dbReference type="Pfam" id="PF08530">
    <property type="entry name" value="PepX_C"/>
    <property type="match status" value="1"/>
</dbReference>
<name>A0ABV8SZ92_9GAMM</name>
<dbReference type="SUPFAM" id="SSF49785">
    <property type="entry name" value="Galactose-binding domain-like"/>
    <property type="match status" value="1"/>
</dbReference>
<comment type="caution">
    <text evidence="4">The sequence shown here is derived from an EMBL/GenBank/DDBJ whole genome shotgun (WGS) entry which is preliminary data.</text>
</comment>
<dbReference type="NCBIfam" id="TIGR00976">
    <property type="entry name" value="CocE_NonD"/>
    <property type="match status" value="1"/>
</dbReference>